<organism evidence="3 4">
    <name type="scientific">Smittium angustum</name>
    <dbReference type="NCBI Taxonomy" id="133377"/>
    <lineage>
        <taxon>Eukaryota</taxon>
        <taxon>Fungi</taxon>
        <taxon>Fungi incertae sedis</taxon>
        <taxon>Zoopagomycota</taxon>
        <taxon>Kickxellomycotina</taxon>
        <taxon>Harpellomycetes</taxon>
        <taxon>Harpellales</taxon>
        <taxon>Legeriomycetaceae</taxon>
        <taxon>Smittium</taxon>
    </lineage>
</organism>
<evidence type="ECO:0000313" key="3">
    <source>
        <dbReference type="EMBL" id="PWA01086.1"/>
    </source>
</evidence>
<evidence type="ECO:0000256" key="2">
    <source>
        <dbReference type="SAM" id="SignalP"/>
    </source>
</evidence>
<gene>
    <name evidence="3" type="ORF">BB558_002827</name>
</gene>
<evidence type="ECO:0000256" key="1">
    <source>
        <dbReference type="SAM" id="MobiDB-lite"/>
    </source>
</evidence>
<feature type="compositionally biased region" description="Basic residues" evidence="1">
    <location>
        <begin position="473"/>
        <end position="493"/>
    </location>
</feature>
<evidence type="ECO:0000313" key="4">
    <source>
        <dbReference type="Proteomes" id="UP000245591"/>
    </source>
</evidence>
<reference evidence="3 4" key="1">
    <citation type="journal article" date="2018" name="MBio">
        <title>Comparative Genomics Reveals the Core Gene Toolbox for the Fungus-Insect Symbiosis.</title>
        <authorList>
            <person name="Wang Y."/>
            <person name="Stata M."/>
            <person name="Wang W."/>
            <person name="Stajich J.E."/>
            <person name="White M.M."/>
            <person name="Moncalvo J.M."/>
        </authorList>
    </citation>
    <scope>NUCLEOTIDE SEQUENCE [LARGE SCALE GENOMIC DNA]</scope>
    <source>
        <strain evidence="3 4">AUS-126-30</strain>
    </source>
</reference>
<feature type="chain" id="PRO_5015488249" evidence="2">
    <location>
        <begin position="26"/>
        <end position="517"/>
    </location>
</feature>
<proteinExistence type="predicted"/>
<feature type="region of interest" description="Disordered" evidence="1">
    <location>
        <begin position="239"/>
        <end position="279"/>
    </location>
</feature>
<dbReference type="Proteomes" id="UP000245591">
    <property type="component" value="Unassembled WGS sequence"/>
</dbReference>
<feature type="region of interest" description="Disordered" evidence="1">
    <location>
        <begin position="473"/>
        <end position="517"/>
    </location>
</feature>
<protein>
    <submittedName>
        <fullName evidence="3">Uncharacterized protein</fullName>
    </submittedName>
</protein>
<feature type="region of interest" description="Disordered" evidence="1">
    <location>
        <begin position="347"/>
        <end position="369"/>
    </location>
</feature>
<feature type="compositionally biased region" description="Low complexity" evidence="1">
    <location>
        <begin position="494"/>
        <end position="517"/>
    </location>
</feature>
<dbReference type="EMBL" id="MBFU01000229">
    <property type="protein sequence ID" value="PWA01086.1"/>
    <property type="molecule type" value="Genomic_DNA"/>
</dbReference>
<keyword evidence="4" id="KW-1185">Reference proteome</keyword>
<name>A0A2U1J7N8_SMIAN</name>
<keyword evidence="2" id="KW-0732">Signal</keyword>
<feature type="compositionally biased region" description="Polar residues" evidence="1">
    <location>
        <begin position="347"/>
        <end position="362"/>
    </location>
</feature>
<dbReference type="AlphaFoldDB" id="A0A2U1J7N8"/>
<feature type="signal peptide" evidence="2">
    <location>
        <begin position="1"/>
        <end position="25"/>
    </location>
</feature>
<sequence length="517" mass="56947">MYLFPNLKKVNPILLGLFFALFVFSNETTDKDPLNLGSLEDINTPYTEHNIKHTPTTKEKQKKNVGVQELFIDNPQVAQNDDGIKYKVREIVEVETETNESNYIITFKPETSKNVFVKLKTKVKQLTDILTPPTTKITPRNLIVKSMTTTIVEGITVTKCVEDEKTTCIPAQRLCSLENAASSLYMLTRCHTKPYSPTPPCPCSKHSTTPPCPCNTSEVSTPDRTTVITRTVTLKPSTSVLPTSTAKTTTPTSTTTTCGTTTSTSTTKPSTSVLPTSTGKTTTPTTTGCLTTFTKSCSYTNFFTCKTTKKDVKTTFSTIKLVKHVQALTLEAVPTVKQDIIPTDQSTTILGSTETGDASTSQEISTETSDLESTETVFSTISVVEDELLYSDTTEIPLTIEKKGKKLVFGNEKNSEDAIELNYIMEGKQNEKYDIDNKVDKIDLVLKKKKSNEPITLNKAIKLAELFIFGKNKSKKGKKSKKSKKNKKAKKSKTNGSKSKTPKTKTSQTPTPTTPKV</sequence>
<accession>A0A2U1J7N8</accession>
<comment type="caution">
    <text evidence="3">The sequence shown here is derived from an EMBL/GenBank/DDBJ whole genome shotgun (WGS) entry which is preliminary data.</text>
</comment>